<comment type="caution">
    <text evidence="2">The sequence shown here is derived from an EMBL/GenBank/DDBJ whole genome shotgun (WGS) entry which is preliminary data.</text>
</comment>
<evidence type="ECO:0000313" key="3">
    <source>
        <dbReference type="Proteomes" id="UP001168877"/>
    </source>
</evidence>
<organism evidence="2 3">
    <name type="scientific">Acer saccharum</name>
    <name type="common">Sugar maple</name>
    <dbReference type="NCBI Taxonomy" id="4024"/>
    <lineage>
        <taxon>Eukaryota</taxon>
        <taxon>Viridiplantae</taxon>
        <taxon>Streptophyta</taxon>
        <taxon>Embryophyta</taxon>
        <taxon>Tracheophyta</taxon>
        <taxon>Spermatophyta</taxon>
        <taxon>Magnoliopsida</taxon>
        <taxon>eudicotyledons</taxon>
        <taxon>Gunneridae</taxon>
        <taxon>Pentapetalae</taxon>
        <taxon>rosids</taxon>
        <taxon>malvids</taxon>
        <taxon>Sapindales</taxon>
        <taxon>Sapindaceae</taxon>
        <taxon>Hippocastanoideae</taxon>
        <taxon>Acereae</taxon>
        <taxon>Acer</taxon>
    </lineage>
</organism>
<dbReference type="Pfam" id="PF25597">
    <property type="entry name" value="SH3_retrovirus"/>
    <property type="match status" value="1"/>
</dbReference>
<dbReference type="EMBL" id="JAUESC010000028">
    <property type="protein sequence ID" value="KAK0594515.1"/>
    <property type="molecule type" value="Genomic_DNA"/>
</dbReference>
<gene>
    <name evidence="2" type="ORF">LWI29_001940</name>
</gene>
<reference evidence="2" key="2">
    <citation type="submission" date="2023-06" db="EMBL/GenBank/DDBJ databases">
        <authorList>
            <person name="Swenson N.G."/>
            <person name="Wegrzyn J.L."/>
            <person name="Mcevoy S.L."/>
        </authorList>
    </citation>
    <scope>NUCLEOTIDE SEQUENCE</scope>
    <source>
        <strain evidence="2">NS2018</strain>
        <tissue evidence="2">Leaf</tissue>
    </source>
</reference>
<dbReference type="InterPro" id="IPR057670">
    <property type="entry name" value="SH3_retrovirus"/>
</dbReference>
<reference evidence="2" key="1">
    <citation type="journal article" date="2022" name="Plant J.">
        <title>Strategies of tolerance reflected in two North American maple genomes.</title>
        <authorList>
            <person name="McEvoy S.L."/>
            <person name="Sezen U.U."/>
            <person name="Trouern-Trend A."/>
            <person name="McMahon S.M."/>
            <person name="Schaberg P.G."/>
            <person name="Yang J."/>
            <person name="Wegrzyn J.L."/>
            <person name="Swenson N.G."/>
        </authorList>
    </citation>
    <scope>NUCLEOTIDE SEQUENCE</scope>
    <source>
        <strain evidence="2">NS2018</strain>
    </source>
</reference>
<accession>A0AA39SPQ2</accession>
<sequence>MKRTFLGYPEGTKGYRLWYKGDGFAKSIISRYVTFKKDELLGLHPATQHQSEDAQSIEKVQIKVEPSQVAEPNFSDIPEQNEEQIEQNFEEQGNLQNYLLARDRERRQSRVPQKYGYADVVAYALNTAMEESNLESLSYHQAIKRAYHPIELAKLKNLTQLINDNNFNGRIPDFIQNWKGLRRLVNAKKIKGVD</sequence>
<evidence type="ECO:0000259" key="1">
    <source>
        <dbReference type="Pfam" id="PF25597"/>
    </source>
</evidence>
<evidence type="ECO:0000313" key="2">
    <source>
        <dbReference type="EMBL" id="KAK0594515.1"/>
    </source>
</evidence>
<dbReference type="Proteomes" id="UP001168877">
    <property type="component" value="Unassembled WGS sequence"/>
</dbReference>
<keyword evidence="3" id="KW-1185">Reference proteome</keyword>
<feature type="domain" description="Retroviral polymerase SH3-like" evidence="1">
    <location>
        <begin position="3"/>
        <end position="39"/>
    </location>
</feature>
<proteinExistence type="predicted"/>
<name>A0AA39SPQ2_ACESA</name>
<protein>
    <recommendedName>
        <fullName evidence="1">Retroviral polymerase SH3-like domain-containing protein</fullName>
    </recommendedName>
</protein>
<dbReference type="AlphaFoldDB" id="A0AA39SPQ2"/>